<dbReference type="PROSITE" id="PS50222">
    <property type="entry name" value="EF_HAND_2"/>
    <property type="match status" value="1"/>
</dbReference>
<evidence type="ECO:0000259" key="3">
    <source>
        <dbReference type="PROSITE" id="PS50105"/>
    </source>
</evidence>
<evidence type="ECO:0008006" key="6">
    <source>
        <dbReference type="Google" id="ProtNLM"/>
    </source>
</evidence>
<evidence type="ECO:0000259" key="4">
    <source>
        <dbReference type="PROSITE" id="PS50222"/>
    </source>
</evidence>
<keyword evidence="1" id="KW-0106">Calcium</keyword>
<gene>
    <name evidence="5" type="ORF">EGYM00163_LOCUS28527</name>
</gene>
<dbReference type="InterPro" id="IPR011992">
    <property type="entry name" value="EF-hand-dom_pair"/>
</dbReference>
<dbReference type="Gene3D" id="1.10.150.50">
    <property type="entry name" value="Transcription Factor, Ets-1"/>
    <property type="match status" value="1"/>
</dbReference>
<dbReference type="AlphaFoldDB" id="A0A7S4LAW8"/>
<feature type="domain" description="EF-hand" evidence="4">
    <location>
        <begin position="372"/>
        <end position="407"/>
    </location>
</feature>
<sequence>MAMLTSTDLVEMGIKAVGARRKLLNQIMELKGELVGESAAAPDSTHPSQERLPPISPSRGVHKQVQGVEAAHQDASDNRPVPDQVSNGDDVRSALSPTKKSQLKDESAVKPDVVNLMAKLEADNDVLESIKEAASQLLAYEKEDSVANDSYFPGKFQGSHTMEIDVAFFRKRIQDRIDEYESKLAAHAPAQRAVAAPSSNAEDYRNGLPKVDYRAMIVEQAAHIAEMEKVHERYQELLDQCLQTVSQDLDKHASVGEYRDAGEYRLKMQLAKLIGMVDPGQAEQLEKEAATHQSRLGITQATLERRRLMQEEYDSLERLIDTDGNKLLDPSEIRRACQKDPTIQGRMEVLAFNLALDPEYRFTADDDKFNQETQAELERLVESVQLDDDGLLSREEIMAIPKATRNKLVQLGMPDIFQESDVRRGSLAVRRPSQPFKAQSPLQFSFNFGA</sequence>
<dbReference type="InterPro" id="IPR001660">
    <property type="entry name" value="SAM"/>
</dbReference>
<dbReference type="InterPro" id="IPR002048">
    <property type="entry name" value="EF_hand_dom"/>
</dbReference>
<reference evidence="5" key="1">
    <citation type="submission" date="2021-01" db="EMBL/GenBank/DDBJ databases">
        <authorList>
            <person name="Corre E."/>
            <person name="Pelletier E."/>
            <person name="Niang G."/>
            <person name="Scheremetjew M."/>
            <person name="Finn R."/>
            <person name="Kale V."/>
            <person name="Holt S."/>
            <person name="Cochrane G."/>
            <person name="Meng A."/>
            <person name="Brown T."/>
            <person name="Cohen L."/>
        </authorList>
    </citation>
    <scope>NUCLEOTIDE SEQUENCE</scope>
    <source>
        <strain evidence="5">CCMP1594</strain>
    </source>
</reference>
<dbReference type="InterPro" id="IPR018247">
    <property type="entry name" value="EF_Hand_1_Ca_BS"/>
</dbReference>
<feature type="domain" description="SAM" evidence="3">
    <location>
        <begin position="1"/>
        <end position="33"/>
    </location>
</feature>
<feature type="region of interest" description="Disordered" evidence="2">
    <location>
        <begin position="38"/>
        <end position="106"/>
    </location>
</feature>
<dbReference type="SUPFAM" id="SSF47473">
    <property type="entry name" value="EF-hand"/>
    <property type="match status" value="1"/>
</dbReference>
<protein>
    <recommendedName>
        <fullName evidence="6">EF-hand domain-containing protein</fullName>
    </recommendedName>
</protein>
<dbReference type="PROSITE" id="PS00018">
    <property type="entry name" value="EF_HAND_1"/>
    <property type="match status" value="1"/>
</dbReference>
<evidence type="ECO:0000256" key="2">
    <source>
        <dbReference type="SAM" id="MobiDB-lite"/>
    </source>
</evidence>
<evidence type="ECO:0000256" key="1">
    <source>
        <dbReference type="ARBA" id="ARBA00022837"/>
    </source>
</evidence>
<dbReference type="EMBL" id="HBJA01081660">
    <property type="protein sequence ID" value="CAE0817362.1"/>
    <property type="molecule type" value="Transcribed_RNA"/>
</dbReference>
<dbReference type="PROSITE" id="PS50105">
    <property type="entry name" value="SAM_DOMAIN"/>
    <property type="match status" value="1"/>
</dbReference>
<accession>A0A7S4LAW8</accession>
<organism evidence="5">
    <name type="scientific">Eutreptiella gymnastica</name>
    <dbReference type="NCBI Taxonomy" id="73025"/>
    <lineage>
        <taxon>Eukaryota</taxon>
        <taxon>Discoba</taxon>
        <taxon>Euglenozoa</taxon>
        <taxon>Euglenida</taxon>
        <taxon>Spirocuta</taxon>
        <taxon>Euglenophyceae</taxon>
        <taxon>Eutreptiales</taxon>
        <taxon>Eutreptiaceae</taxon>
        <taxon>Eutreptiella</taxon>
    </lineage>
</organism>
<proteinExistence type="predicted"/>
<dbReference type="Gene3D" id="1.10.238.10">
    <property type="entry name" value="EF-hand"/>
    <property type="match status" value="1"/>
</dbReference>
<dbReference type="InterPro" id="IPR013761">
    <property type="entry name" value="SAM/pointed_sf"/>
</dbReference>
<name>A0A7S4LAW8_9EUGL</name>
<dbReference type="GO" id="GO:0005509">
    <property type="term" value="F:calcium ion binding"/>
    <property type="evidence" value="ECO:0007669"/>
    <property type="project" value="InterPro"/>
</dbReference>
<dbReference type="Pfam" id="PF07647">
    <property type="entry name" value="SAM_2"/>
    <property type="match status" value="1"/>
</dbReference>
<evidence type="ECO:0000313" key="5">
    <source>
        <dbReference type="EMBL" id="CAE0817362.1"/>
    </source>
</evidence>